<sequence>MAKEKTAKKTGQRKLSPYNQFMKRELPKYKVSHPDVAHKDAFKAVAGLWKNSPDNPNRK</sequence>
<organism evidence="2 3">
    <name type="scientific">Dispira parvispora</name>
    <dbReference type="NCBI Taxonomy" id="1520584"/>
    <lineage>
        <taxon>Eukaryota</taxon>
        <taxon>Fungi</taxon>
        <taxon>Fungi incertae sedis</taxon>
        <taxon>Zoopagomycota</taxon>
        <taxon>Kickxellomycotina</taxon>
        <taxon>Dimargaritomycetes</taxon>
        <taxon>Dimargaritales</taxon>
        <taxon>Dimargaritaceae</taxon>
        <taxon>Dispira</taxon>
    </lineage>
</organism>
<protein>
    <recommendedName>
        <fullName evidence="1">YABBY protein C-terminal domain-containing protein</fullName>
    </recommendedName>
</protein>
<feature type="domain" description="YABBY protein C-terminal" evidence="1">
    <location>
        <begin position="12"/>
        <end position="56"/>
    </location>
</feature>
<reference evidence="2" key="1">
    <citation type="submission" date="2022-07" db="EMBL/GenBank/DDBJ databases">
        <title>Phylogenomic reconstructions and comparative analyses of Kickxellomycotina fungi.</title>
        <authorList>
            <person name="Reynolds N.K."/>
            <person name="Stajich J.E."/>
            <person name="Barry K."/>
            <person name="Grigoriev I.V."/>
            <person name="Crous P."/>
            <person name="Smith M.E."/>
        </authorList>
    </citation>
    <scope>NUCLEOTIDE SEQUENCE</scope>
    <source>
        <strain evidence="2">RSA 1196</strain>
    </source>
</reference>
<dbReference type="Pfam" id="PF04690">
    <property type="entry name" value="YABBY"/>
    <property type="match status" value="1"/>
</dbReference>
<evidence type="ECO:0000259" key="1">
    <source>
        <dbReference type="Pfam" id="PF04690"/>
    </source>
</evidence>
<comment type="caution">
    <text evidence="2">The sequence shown here is derived from an EMBL/GenBank/DDBJ whole genome shotgun (WGS) entry which is preliminary data.</text>
</comment>
<proteinExistence type="predicted"/>
<dbReference type="InterPro" id="IPR056775">
    <property type="entry name" value="YABBY_C"/>
</dbReference>
<evidence type="ECO:0000313" key="2">
    <source>
        <dbReference type="EMBL" id="KAJ1969933.1"/>
    </source>
</evidence>
<dbReference type="EMBL" id="JANBPY010000013">
    <property type="protein sequence ID" value="KAJ1969933.1"/>
    <property type="molecule type" value="Genomic_DNA"/>
</dbReference>
<dbReference type="AlphaFoldDB" id="A0A9W8E9D5"/>
<dbReference type="Proteomes" id="UP001150925">
    <property type="component" value="Unassembled WGS sequence"/>
</dbReference>
<name>A0A9W8E9D5_9FUNG</name>
<dbReference type="OrthoDB" id="667577at2759"/>
<dbReference type="Gene3D" id="1.10.30.10">
    <property type="entry name" value="High mobility group box domain"/>
    <property type="match status" value="1"/>
</dbReference>
<keyword evidence="3" id="KW-1185">Reference proteome</keyword>
<dbReference type="CDD" id="cd00084">
    <property type="entry name" value="HMG-box_SF"/>
    <property type="match status" value="1"/>
</dbReference>
<accession>A0A9W8E9D5</accession>
<evidence type="ECO:0000313" key="3">
    <source>
        <dbReference type="Proteomes" id="UP001150925"/>
    </source>
</evidence>
<dbReference type="InterPro" id="IPR036910">
    <property type="entry name" value="HMG_box_dom_sf"/>
</dbReference>
<dbReference type="SUPFAM" id="SSF47095">
    <property type="entry name" value="HMG-box"/>
    <property type="match status" value="1"/>
</dbReference>
<gene>
    <name evidence="2" type="ORF">IWQ62_000304</name>
</gene>